<dbReference type="GeneID" id="68694163"/>
<dbReference type="EMBL" id="VRYN01000007">
    <property type="protein sequence ID" value="TYO75119.1"/>
    <property type="molecule type" value="Genomic_DNA"/>
</dbReference>
<evidence type="ECO:0000256" key="1">
    <source>
        <dbReference type="SAM" id="MobiDB-lite"/>
    </source>
</evidence>
<protein>
    <recommendedName>
        <fullName evidence="6">GNAT family acetyltransferase</fullName>
    </recommendedName>
</protein>
<dbReference type="Pfam" id="PF19133">
    <property type="entry name" value="DUF5816"/>
    <property type="match status" value="1"/>
</dbReference>
<reference evidence="2 4" key="1">
    <citation type="journal article" date="2019" name="Microbiol. Resour. Announc.">
        <title>The Genome Sequence of the Halobacterium salinarum Type Strain Is Closely Related to That of Laboratory Strains NRC-1 and R1.</title>
        <authorList>
            <person name="Pfeiffer F."/>
            <person name="Marchfelder A."/>
            <person name="Habermann B."/>
            <person name="Dyall-Smith M.L."/>
        </authorList>
    </citation>
    <scope>NUCLEOTIDE SEQUENCE [LARGE SCALE GENOMIC DNA]</scope>
    <source>
        <strain evidence="2">91-R6</strain>
        <strain evidence="4">ATCC 33171 / DSM 3754 / JCM 8978 / NBRC 102687 / NCIMB 764 / 91-R6</strain>
    </source>
</reference>
<dbReference type="Proteomes" id="UP000296216">
    <property type="component" value="Chromosome"/>
</dbReference>
<dbReference type="RefSeq" id="WP_010903052.1">
    <property type="nucleotide sequence ID" value="NZ_VRYN01000007.1"/>
</dbReference>
<evidence type="ECO:0000313" key="2">
    <source>
        <dbReference type="EMBL" id="QCC45209.1"/>
    </source>
</evidence>
<feature type="region of interest" description="Disordered" evidence="1">
    <location>
        <begin position="1"/>
        <end position="27"/>
    </location>
</feature>
<evidence type="ECO:0000313" key="4">
    <source>
        <dbReference type="Proteomes" id="UP000296216"/>
    </source>
</evidence>
<dbReference type="Proteomes" id="UP000323075">
    <property type="component" value="Unassembled WGS sequence"/>
</dbReference>
<evidence type="ECO:0000313" key="3">
    <source>
        <dbReference type="EMBL" id="TYO75119.1"/>
    </source>
</evidence>
<dbReference type="AlphaFoldDB" id="A0A4D6GTV3"/>
<sequence>MLTVEGEDSQPLYVATDEGETGQDGPFFVVYRTPDRERRWGWYCSNCESIDNAMDSMGRIECNGCGNFRKPEEWDAAHE</sequence>
<proteinExistence type="predicted"/>
<evidence type="ECO:0000313" key="5">
    <source>
        <dbReference type="Proteomes" id="UP000323075"/>
    </source>
</evidence>
<accession>A0A4D6GTV3</accession>
<reference evidence="2" key="3">
    <citation type="journal article" name="MicrobiologyOpen">
        <title>Whole-genome comparison between the type strain of Halobacterium salinarum (DSM 3754(T)) and the laboratory strains R1 and NRC-1.</title>
        <authorList>
            <person name="Pfeiffer F."/>
            <person name="Losensky G."/>
            <person name="Marchfelder A."/>
            <person name="Habermann B."/>
            <person name="Dyall-Smith M."/>
        </authorList>
    </citation>
    <scope>NUCLEOTIDE SEQUENCE</scope>
    <source>
        <strain evidence="2">91-R6</strain>
    </source>
</reference>
<name>A0A4D6GTV3_HALS9</name>
<reference evidence="3 5" key="2">
    <citation type="submission" date="2019-07" db="EMBL/GenBank/DDBJ databases">
        <title>Genomic Encyclopedia of Archaeal and Bacterial Type Strains, Phase II (KMG-II): from individual species to whole genera.</title>
        <authorList>
            <person name="Goeker M."/>
        </authorList>
    </citation>
    <scope>NUCLEOTIDE SEQUENCE [LARGE SCALE GENOMIC DNA]</scope>
    <source>
        <strain evidence="3 5">DSM 3754</strain>
    </source>
</reference>
<dbReference type="EMBL" id="CP038631">
    <property type="protein sequence ID" value="QCC45209.1"/>
    <property type="molecule type" value="Genomic_DNA"/>
</dbReference>
<dbReference type="InterPro" id="IPR043854">
    <property type="entry name" value="DUF5816"/>
</dbReference>
<evidence type="ECO:0008006" key="6">
    <source>
        <dbReference type="Google" id="ProtNLM"/>
    </source>
</evidence>
<gene>
    <name evidence="3" type="ORF">APQ99_02079</name>
    <name evidence="2" type="ORF">HBSAL_07795</name>
</gene>
<organism evidence="2 4">
    <name type="scientific">Halobacterium salinarum (strain ATCC 33171 / DSM 3754 / JCM 8978 / NBRC 102687 / NCIMB 764 / 91-R6)</name>
    <dbReference type="NCBI Taxonomy" id="2597657"/>
    <lineage>
        <taxon>Archaea</taxon>
        <taxon>Methanobacteriati</taxon>
        <taxon>Methanobacteriota</taxon>
        <taxon>Stenosarchaea group</taxon>
        <taxon>Halobacteria</taxon>
        <taxon>Halobacteriales</taxon>
        <taxon>Halobacteriaceae</taxon>
        <taxon>Halobacterium</taxon>
    </lineage>
</organism>